<dbReference type="AlphaFoldDB" id="A0A645IHC3"/>
<sequence length="54" mass="6226">MCSVGNISIIMYFCFFKSMFHSSEIIETDVLNESMDTTSRDKTIISHVINTKFI</sequence>
<proteinExistence type="predicted"/>
<gene>
    <name evidence="1" type="ORF">SDC9_194351</name>
</gene>
<reference evidence="1" key="1">
    <citation type="submission" date="2019-08" db="EMBL/GenBank/DDBJ databases">
        <authorList>
            <person name="Kucharzyk K."/>
            <person name="Murdoch R.W."/>
            <person name="Higgins S."/>
            <person name="Loffler F."/>
        </authorList>
    </citation>
    <scope>NUCLEOTIDE SEQUENCE</scope>
</reference>
<evidence type="ECO:0000313" key="1">
    <source>
        <dbReference type="EMBL" id="MPN46753.1"/>
    </source>
</evidence>
<accession>A0A645IHC3</accession>
<organism evidence="1">
    <name type="scientific">bioreactor metagenome</name>
    <dbReference type="NCBI Taxonomy" id="1076179"/>
    <lineage>
        <taxon>unclassified sequences</taxon>
        <taxon>metagenomes</taxon>
        <taxon>ecological metagenomes</taxon>
    </lineage>
</organism>
<protein>
    <submittedName>
        <fullName evidence="1">Uncharacterized protein</fullName>
    </submittedName>
</protein>
<comment type="caution">
    <text evidence="1">The sequence shown here is derived from an EMBL/GenBank/DDBJ whole genome shotgun (WGS) entry which is preliminary data.</text>
</comment>
<dbReference type="EMBL" id="VSSQ01107677">
    <property type="protein sequence ID" value="MPN46753.1"/>
    <property type="molecule type" value="Genomic_DNA"/>
</dbReference>
<name>A0A645IHC3_9ZZZZ</name>